<name>A0A8S1E3Q1_9INSE</name>
<sequence>MPIWNCFDSLPRKHRPQTPEFHSCGVGSGSNTLVYFRRARLFGISEILSIPRFPNSEEKREKDRVQSAERPKSTVISVISKQREGILGVWIAC</sequence>
<dbReference type="Proteomes" id="UP000494165">
    <property type="component" value="Unassembled WGS sequence"/>
</dbReference>
<proteinExistence type="predicted"/>
<dbReference type="AlphaFoldDB" id="A0A8S1E3Q1"/>
<protein>
    <submittedName>
        <fullName evidence="1">Uncharacterized protein</fullName>
    </submittedName>
</protein>
<evidence type="ECO:0000313" key="2">
    <source>
        <dbReference type="Proteomes" id="UP000494165"/>
    </source>
</evidence>
<evidence type="ECO:0000313" key="1">
    <source>
        <dbReference type="EMBL" id="CAB3388142.1"/>
    </source>
</evidence>
<accession>A0A8S1E3Q1</accession>
<organism evidence="1 2">
    <name type="scientific">Cloeon dipterum</name>
    <dbReference type="NCBI Taxonomy" id="197152"/>
    <lineage>
        <taxon>Eukaryota</taxon>
        <taxon>Metazoa</taxon>
        <taxon>Ecdysozoa</taxon>
        <taxon>Arthropoda</taxon>
        <taxon>Hexapoda</taxon>
        <taxon>Insecta</taxon>
        <taxon>Pterygota</taxon>
        <taxon>Palaeoptera</taxon>
        <taxon>Ephemeroptera</taxon>
        <taxon>Pisciforma</taxon>
        <taxon>Baetidae</taxon>
        <taxon>Cloeon</taxon>
    </lineage>
</organism>
<dbReference type="EMBL" id="CADEPI010000701">
    <property type="protein sequence ID" value="CAB3388142.1"/>
    <property type="molecule type" value="Genomic_DNA"/>
</dbReference>
<reference evidence="1 2" key="1">
    <citation type="submission" date="2020-04" db="EMBL/GenBank/DDBJ databases">
        <authorList>
            <person name="Alioto T."/>
            <person name="Alioto T."/>
            <person name="Gomez Garrido J."/>
        </authorList>
    </citation>
    <scope>NUCLEOTIDE SEQUENCE [LARGE SCALE GENOMIC DNA]</scope>
</reference>
<keyword evidence="2" id="KW-1185">Reference proteome</keyword>
<comment type="caution">
    <text evidence="1">The sequence shown here is derived from an EMBL/GenBank/DDBJ whole genome shotgun (WGS) entry which is preliminary data.</text>
</comment>
<gene>
    <name evidence="1" type="ORF">CLODIP_2_CD03153</name>
</gene>